<dbReference type="InterPro" id="IPR003661">
    <property type="entry name" value="HisK_dim/P_dom"/>
</dbReference>
<dbReference type="PROSITE" id="PS50109">
    <property type="entry name" value="HIS_KIN"/>
    <property type="match status" value="1"/>
</dbReference>
<keyword evidence="8 11" id="KW-1133">Transmembrane helix</keyword>
<dbReference type="PRINTS" id="PR00344">
    <property type="entry name" value="BCTRLSENSOR"/>
</dbReference>
<dbReference type="CDD" id="cd06225">
    <property type="entry name" value="HAMP"/>
    <property type="match status" value="1"/>
</dbReference>
<evidence type="ECO:0000313" key="16">
    <source>
        <dbReference type="Proteomes" id="UP000305778"/>
    </source>
</evidence>
<keyword evidence="9" id="KW-0902">Two-component regulatory system</keyword>
<keyword evidence="10 11" id="KW-0472">Membrane</keyword>
<keyword evidence="5" id="KW-0808">Transferase</keyword>
<feature type="transmembrane region" description="Helical" evidence="11">
    <location>
        <begin position="158"/>
        <end position="181"/>
    </location>
</feature>
<dbReference type="SUPFAM" id="SSF158472">
    <property type="entry name" value="HAMP domain-like"/>
    <property type="match status" value="1"/>
</dbReference>
<evidence type="ECO:0000256" key="2">
    <source>
        <dbReference type="ARBA" id="ARBA00004236"/>
    </source>
</evidence>
<comment type="catalytic activity">
    <reaction evidence="1">
        <text>ATP + protein L-histidine = ADP + protein N-phospho-L-histidine.</text>
        <dbReference type="EC" id="2.7.13.3"/>
    </reaction>
</comment>
<dbReference type="PROSITE" id="PS51257">
    <property type="entry name" value="PROKAR_LIPOPROTEIN"/>
    <property type="match status" value="1"/>
</dbReference>
<feature type="signal peptide" evidence="12">
    <location>
        <begin position="1"/>
        <end position="27"/>
    </location>
</feature>
<sequence>MISRLPLRARLALLTAAAVAIAIGASAAACWYITANELRGDLDSSLTTAMISMGWVDNLNKRCGGTPPDTEQNAPPARITGQMLKSDGTRCIDSEDTAIQVTASDLAVAANKKAKPVLRTGIRDNGTRVRVLTLHTPRGATMMIARPMSELEDPLNRLGVLLGVVGGGGILTALGTGLLVARSALRPVNRLTAAVEHIARTEDLKVRIPVSGRDEIARLSQSFNSMTAALESSRDHQQRLIADAGHELRTPLTSLRANIDLLVRSNQTGRPIPAHKRDALLGSLQAQTTELTSLIGDLLELSRPEAIQPTTAAPTPLHNSVDRALQRARLRGPHISFVTDVQPWYVQGDPASLERAVVNLLDNAVKFSPPGGRIEVQLRKGELTVRDYGPGISAEELPHVFERFWRSPSARSMPGSGLGLSIVAHTVQRSGGSVALQPAYGGGTMARIHLPGAPQATSGIGHLVTGL</sequence>
<evidence type="ECO:0000256" key="10">
    <source>
        <dbReference type="ARBA" id="ARBA00023136"/>
    </source>
</evidence>
<evidence type="ECO:0000256" key="8">
    <source>
        <dbReference type="ARBA" id="ARBA00022989"/>
    </source>
</evidence>
<evidence type="ECO:0000259" key="14">
    <source>
        <dbReference type="PROSITE" id="PS50885"/>
    </source>
</evidence>
<dbReference type="CDD" id="cd00075">
    <property type="entry name" value="HATPase"/>
    <property type="match status" value="1"/>
</dbReference>
<keyword evidence="7 15" id="KW-0418">Kinase</keyword>
<organism evidence="15 16">
    <name type="scientific">Actinacidiphila oryziradicis</name>
    <dbReference type="NCBI Taxonomy" id="2571141"/>
    <lineage>
        <taxon>Bacteria</taxon>
        <taxon>Bacillati</taxon>
        <taxon>Actinomycetota</taxon>
        <taxon>Actinomycetes</taxon>
        <taxon>Kitasatosporales</taxon>
        <taxon>Streptomycetaceae</taxon>
        <taxon>Actinacidiphila</taxon>
    </lineage>
</organism>
<dbReference type="GO" id="GO:0000155">
    <property type="term" value="F:phosphorelay sensor kinase activity"/>
    <property type="evidence" value="ECO:0007669"/>
    <property type="project" value="InterPro"/>
</dbReference>
<dbReference type="Gene3D" id="6.10.340.10">
    <property type="match status" value="1"/>
</dbReference>
<protein>
    <recommendedName>
        <fullName evidence="3">histidine kinase</fullName>
        <ecNumber evidence="3">2.7.13.3</ecNumber>
    </recommendedName>
</protein>
<proteinExistence type="predicted"/>
<dbReference type="PANTHER" id="PTHR45436:SF5">
    <property type="entry name" value="SENSOR HISTIDINE KINASE TRCS"/>
    <property type="match status" value="1"/>
</dbReference>
<dbReference type="RefSeq" id="WP_136726796.1">
    <property type="nucleotide sequence ID" value="NZ_SUMC01000031.1"/>
</dbReference>
<dbReference type="InterPro" id="IPR036890">
    <property type="entry name" value="HATPase_C_sf"/>
</dbReference>
<feature type="domain" description="Histidine kinase" evidence="13">
    <location>
        <begin position="243"/>
        <end position="454"/>
    </location>
</feature>
<dbReference type="Gene3D" id="3.30.565.10">
    <property type="entry name" value="Histidine kinase-like ATPase, C-terminal domain"/>
    <property type="match status" value="1"/>
</dbReference>
<dbReference type="InterPro" id="IPR036097">
    <property type="entry name" value="HisK_dim/P_sf"/>
</dbReference>
<comment type="caution">
    <text evidence="15">The sequence shown here is derived from an EMBL/GenBank/DDBJ whole genome shotgun (WGS) entry which is preliminary data.</text>
</comment>
<evidence type="ECO:0000313" key="15">
    <source>
        <dbReference type="EMBL" id="TKA08417.1"/>
    </source>
</evidence>
<keyword evidence="12" id="KW-0732">Signal</keyword>
<feature type="chain" id="PRO_5020662423" description="histidine kinase" evidence="12">
    <location>
        <begin position="28"/>
        <end position="467"/>
    </location>
</feature>
<evidence type="ECO:0000256" key="3">
    <source>
        <dbReference type="ARBA" id="ARBA00012438"/>
    </source>
</evidence>
<dbReference type="Pfam" id="PF00512">
    <property type="entry name" value="HisKA"/>
    <property type="match status" value="1"/>
</dbReference>
<evidence type="ECO:0000256" key="7">
    <source>
        <dbReference type="ARBA" id="ARBA00022777"/>
    </source>
</evidence>
<dbReference type="SMART" id="SM00387">
    <property type="entry name" value="HATPase_c"/>
    <property type="match status" value="1"/>
</dbReference>
<reference evidence="15 16" key="1">
    <citation type="submission" date="2019-04" db="EMBL/GenBank/DDBJ databases">
        <title>Streptomyces oryziradicis sp. nov., a novel actinomycete isolated from rhizosphere soil of rice (Oryza sativa L.).</title>
        <authorList>
            <person name="Li C."/>
        </authorList>
    </citation>
    <scope>NUCLEOTIDE SEQUENCE [LARGE SCALE GENOMIC DNA]</scope>
    <source>
        <strain evidence="15 16">NEAU-C40</strain>
    </source>
</reference>
<dbReference type="Pfam" id="PF02518">
    <property type="entry name" value="HATPase_c"/>
    <property type="match status" value="1"/>
</dbReference>
<dbReference type="SUPFAM" id="SSF55874">
    <property type="entry name" value="ATPase domain of HSP90 chaperone/DNA topoisomerase II/histidine kinase"/>
    <property type="match status" value="1"/>
</dbReference>
<dbReference type="Pfam" id="PF00672">
    <property type="entry name" value="HAMP"/>
    <property type="match status" value="1"/>
</dbReference>
<dbReference type="Gene3D" id="1.10.287.130">
    <property type="match status" value="1"/>
</dbReference>
<dbReference type="AlphaFoldDB" id="A0A4U0SJR2"/>
<dbReference type="CDD" id="cd00082">
    <property type="entry name" value="HisKA"/>
    <property type="match status" value="1"/>
</dbReference>
<dbReference type="GO" id="GO:0005886">
    <property type="term" value="C:plasma membrane"/>
    <property type="evidence" value="ECO:0007669"/>
    <property type="project" value="UniProtKB-SubCell"/>
</dbReference>
<dbReference type="InterPro" id="IPR005467">
    <property type="entry name" value="His_kinase_dom"/>
</dbReference>
<name>A0A4U0SJR2_9ACTN</name>
<keyword evidence="6 11" id="KW-0812">Transmembrane</keyword>
<dbReference type="Proteomes" id="UP000305778">
    <property type="component" value="Unassembled WGS sequence"/>
</dbReference>
<evidence type="ECO:0000256" key="5">
    <source>
        <dbReference type="ARBA" id="ARBA00022679"/>
    </source>
</evidence>
<dbReference type="PANTHER" id="PTHR45436">
    <property type="entry name" value="SENSOR HISTIDINE KINASE YKOH"/>
    <property type="match status" value="1"/>
</dbReference>
<dbReference type="EMBL" id="SUMC01000031">
    <property type="protein sequence ID" value="TKA08417.1"/>
    <property type="molecule type" value="Genomic_DNA"/>
</dbReference>
<dbReference type="InterPro" id="IPR003660">
    <property type="entry name" value="HAMP_dom"/>
</dbReference>
<dbReference type="SUPFAM" id="SSF47384">
    <property type="entry name" value="Homodimeric domain of signal transducing histidine kinase"/>
    <property type="match status" value="1"/>
</dbReference>
<dbReference type="InterPro" id="IPR004358">
    <property type="entry name" value="Sig_transdc_His_kin-like_C"/>
</dbReference>
<dbReference type="OrthoDB" id="9786919at2"/>
<dbReference type="PROSITE" id="PS50885">
    <property type="entry name" value="HAMP"/>
    <property type="match status" value="1"/>
</dbReference>
<dbReference type="InterPro" id="IPR003594">
    <property type="entry name" value="HATPase_dom"/>
</dbReference>
<evidence type="ECO:0000256" key="1">
    <source>
        <dbReference type="ARBA" id="ARBA00000085"/>
    </source>
</evidence>
<evidence type="ECO:0000256" key="6">
    <source>
        <dbReference type="ARBA" id="ARBA00022692"/>
    </source>
</evidence>
<evidence type="ECO:0000256" key="4">
    <source>
        <dbReference type="ARBA" id="ARBA00022553"/>
    </source>
</evidence>
<gene>
    <name evidence="15" type="ORF">FCI23_28445</name>
</gene>
<keyword evidence="16" id="KW-1185">Reference proteome</keyword>
<accession>A0A4U0SJR2</accession>
<dbReference type="SMART" id="SM00388">
    <property type="entry name" value="HisKA"/>
    <property type="match status" value="1"/>
</dbReference>
<comment type="subcellular location">
    <subcellularLocation>
        <location evidence="2">Cell membrane</location>
    </subcellularLocation>
</comment>
<dbReference type="InterPro" id="IPR050428">
    <property type="entry name" value="TCS_sensor_his_kinase"/>
</dbReference>
<evidence type="ECO:0000256" key="9">
    <source>
        <dbReference type="ARBA" id="ARBA00023012"/>
    </source>
</evidence>
<dbReference type="SMART" id="SM00304">
    <property type="entry name" value="HAMP"/>
    <property type="match status" value="1"/>
</dbReference>
<evidence type="ECO:0000259" key="13">
    <source>
        <dbReference type="PROSITE" id="PS50109"/>
    </source>
</evidence>
<evidence type="ECO:0000256" key="11">
    <source>
        <dbReference type="SAM" id="Phobius"/>
    </source>
</evidence>
<dbReference type="EC" id="2.7.13.3" evidence="3"/>
<feature type="domain" description="HAMP" evidence="14">
    <location>
        <begin position="182"/>
        <end position="235"/>
    </location>
</feature>
<keyword evidence="4" id="KW-0597">Phosphoprotein</keyword>
<evidence type="ECO:0000256" key="12">
    <source>
        <dbReference type="SAM" id="SignalP"/>
    </source>
</evidence>